<keyword evidence="2" id="KW-1185">Reference proteome</keyword>
<evidence type="ECO:0000313" key="2">
    <source>
        <dbReference type="Proteomes" id="UP000679950"/>
    </source>
</evidence>
<gene>
    <name evidence="1" type="ORF">J8TS2_09530</name>
</gene>
<organism evidence="1 2">
    <name type="scientific">Lederbergia ruris</name>
    <dbReference type="NCBI Taxonomy" id="217495"/>
    <lineage>
        <taxon>Bacteria</taxon>
        <taxon>Bacillati</taxon>
        <taxon>Bacillota</taxon>
        <taxon>Bacilli</taxon>
        <taxon>Bacillales</taxon>
        <taxon>Bacillaceae</taxon>
        <taxon>Lederbergia</taxon>
    </lineage>
</organism>
<name>A0ABQ4KHL7_9BACI</name>
<proteinExistence type="predicted"/>
<dbReference type="SUPFAM" id="SSF54197">
    <property type="entry name" value="HIT-like"/>
    <property type="match status" value="2"/>
</dbReference>
<comment type="caution">
    <text evidence="1">The sequence shown here is derived from an EMBL/GenBank/DDBJ whole genome shotgun (WGS) entry which is preliminary data.</text>
</comment>
<dbReference type="Proteomes" id="UP000679950">
    <property type="component" value="Unassembled WGS sequence"/>
</dbReference>
<accession>A0ABQ4KHL7</accession>
<dbReference type="EMBL" id="BORB01000005">
    <property type="protein sequence ID" value="GIN56634.1"/>
    <property type="molecule type" value="Genomic_DNA"/>
</dbReference>
<protein>
    <recommendedName>
        <fullName evidence="3">Galactose-1-phosphate uridylyltransferase</fullName>
    </recommendedName>
</protein>
<dbReference type="Gene3D" id="3.30.428.10">
    <property type="entry name" value="HIT-like"/>
    <property type="match status" value="2"/>
</dbReference>
<evidence type="ECO:0000313" key="1">
    <source>
        <dbReference type="EMBL" id="GIN56634.1"/>
    </source>
</evidence>
<sequence>MEIKFTKREEWFSFYDGKGDQIERKTEVRFDPLTGETSRIIFNPGLTLTPPDYEEAAKMTGGQNCPFCPENILTMTPVFPKNIAKGGRIVQGEAILFPNLFPYSKHNGVVVFSSQHYVKLAEFTAGMIKNAFMAAQLYIQKVVETDTRMKYASINWNYLPHSGGSILHPHLHVIGSESATNYQRQLEDATHLFEQENDRDYWEVLCEVEKKAGERWIGETGEIAWMHSYAPKGHNDFLTVFRNRKSLWDITEKDWGYFARGLQVIFKVLEEQGFSSFNLLFELSLDPKRKQSPHARIIPRFTIGGLDISDINYFQALHQEPLSYHSPEDIANKARSYFNQEKIL</sequence>
<evidence type="ECO:0008006" key="3">
    <source>
        <dbReference type="Google" id="ProtNLM"/>
    </source>
</evidence>
<reference evidence="1 2" key="1">
    <citation type="submission" date="2021-03" db="EMBL/GenBank/DDBJ databases">
        <title>Antimicrobial resistance genes in bacteria isolated from Japanese honey, and their potential for conferring macrolide and lincosamide resistance in the American foulbrood pathogen Paenibacillus larvae.</title>
        <authorList>
            <person name="Okamoto M."/>
            <person name="Kumagai M."/>
            <person name="Kanamori H."/>
            <person name="Takamatsu D."/>
        </authorList>
    </citation>
    <scope>NUCLEOTIDE SEQUENCE [LARGE SCALE GENOMIC DNA]</scope>
    <source>
        <strain evidence="1 2">J8TS2</strain>
    </source>
</reference>
<dbReference type="InterPro" id="IPR036265">
    <property type="entry name" value="HIT-like_sf"/>
</dbReference>
<dbReference type="RefSeq" id="WP_212965635.1">
    <property type="nucleotide sequence ID" value="NZ_BORB01000005.1"/>
</dbReference>